<dbReference type="CDD" id="cd00144">
    <property type="entry name" value="MPP_PPP_family"/>
    <property type="match status" value="1"/>
</dbReference>
<dbReference type="GO" id="GO:0005737">
    <property type="term" value="C:cytoplasm"/>
    <property type="evidence" value="ECO:0007669"/>
    <property type="project" value="TreeGrafter"/>
</dbReference>
<dbReference type="EMBL" id="BA000039">
    <property type="protein sequence ID" value="BAC09973.1"/>
    <property type="molecule type" value="Genomic_DNA"/>
</dbReference>
<feature type="domain" description="Serine/threonine specific protein phosphatases" evidence="1">
    <location>
        <begin position="61"/>
        <end position="66"/>
    </location>
</feature>
<proteinExistence type="predicted"/>
<evidence type="ECO:0000313" key="3">
    <source>
        <dbReference type="Proteomes" id="UP000000440"/>
    </source>
</evidence>
<dbReference type="Pfam" id="PF00149">
    <property type="entry name" value="Metallophos"/>
    <property type="match status" value="1"/>
</dbReference>
<dbReference type="SUPFAM" id="SSF56300">
    <property type="entry name" value="Metallo-dependent phosphatases"/>
    <property type="match status" value="1"/>
</dbReference>
<dbReference type="Gene3D" id="3.60.21.10">
    <property type="match status" value="1"/>
</dbReference>
<dbReference type="KEGG" id="tel:tll2421"/>
<dbReference type="GO" id="GO:0008803">
    <property type="term" value="F:bis(5'-nucleosyl)-tetraphosphatase (symmetrical) activity"/>
    <property type="evidence" value="ECO:0007669"/>
    <property type="project" value="TreeGrafter"/>
</dbReference>
<keyword evidence="3" id="KW-1185">Reference proteome</keyword>
<accession>Q8DGA2</accession>
<dbReference type="RefSeq" id="WP_011058253.1">
    <property type="nucleotide sequence ID" value="NC_004113.1"/>
</dbReference>
<dbReference type="GO" id="GO:0110154">
    <property type="term" value="P:RNA decapping"/>
    <property type="evidence" value="ECO:0007669"/>
    <property type="project" value="TreeGrafter"/>
</dbReference>
<dbReference type="PANTHER" id="PTHR42850">
    <property type="entry name" value="METALLOPHOSPHOESTERASE"/>
    <property type="match status" value="1"/>
</dbReference>
<dbReference type="InterPro" id="IPR006186">
    <property type="entry name" value="Ser/Thr-sp_prot-phosphatase"/>
</dbReference>
<sequence length="243" mass="27374">MDSRLILIGDVHGHYEGLCRLLDLVSPTGSDRLYFLGDLVDRGPKSAAVVELVRQRGYGAVRGNHEDMMLLTFEGKQINPPRLLVWSQSGGDKTLASYTSTELLWEHLDWLQTVPLYQDLGNVFIAHAGLNPALPLEQQTHQECCWIRESFLAHPSPYFTDKTIVIGHTITFTFPSVQAGQIVRGAGWLDIETGAYHQRSGYLTALDWTNQWVYQVNVLYGGTRQGELDRFLIDLAELSWSRG</sequence>
<gene>
    <name evidence="2" type="ordered locus">tll2421</name>
</gene>
<dbReference type="eggNOG" id="COG0639">
    <property type="taxonomic scope" value="Bacteria"/>
</dbReference>
<dbReference type="AlphaFoldDB" id="Q8DGA2"/>
<dbReference type="STRING" id="197221.gene:10749041"/>
<dbReference type="PANTHER" id="PTHR42850:SF4">
    <property type="entry name" value="ZINC-DEPENDENT ENDOPOLYPHOSPHATASE"/>
    <property type="match status" value="1"/>
</dbReference>
<dbReference type="InterPro" id="IPR050126">
    <property type="entry name" value="Ap4A_hydrolase"/>
</dbReference>
<organism evidence="2 3">
    <name type="scientific">Thermosynechococcus vestitus (strain NIES-2133 / IAM M-273 / BP-1)</name>
    <dbReference type="NCBI Taxonomy" id="197221"/>
    <lineage>
        <taxon>Bacteria</taxon>
        <taxon>Bacillati</taxon>
        <taxon>Cyanobacteriota</taxon>
        <taxon>Cyanophyceae</taxon>
        <taxon>Acaryochloridales</taxon>
        <taxon>Thermosynechococcaceae</taxon>
        <taxon>Thermosynechococcus</taxon>
    </lineage>
</organism>
<evidence type="ECO:0000259" key="1">
    <source>
        <dbReference type="PROSITE" id="PS00125"/>
    </source>
</evidence>
<name>Q8DGA2_THEVB</name>
<dbReference type="InterPro" id="IPR029052">
    <property type="entry name" value="Metallo-depent_PP-like"/>
</dbReference>
<evidence type="ECO:0000313" key="2">
    <source>
        <dbReference type="EMBL" id="BAC09973.1"/>
    </source>
</evidence>
<dbReference type="GO" id="GO:0016791">
    <property type="term" value="F:phosphatase activity"/>
    <property type="evidence" value="ECO:0007669"/>
    <property type="project" value="TreeGrafter"/>
</dbReference>
<reference evidence="2 3" key="1">
    <citation type="journal article" date="2002" name="DNA Res.">
        <title>Complete genome structure of the thermophilic cyanobacterium Thermosynechococcus elongatus BP-1.</title>
        <authorList>
            <person name="Nakamura Y."/>
            <person name="Kaneko T."/>
            <person name="Sato S."/>
            <person name="Ikeuchi M."/>
            <person name="Katoh H."/>
            <person name="Sasamoto S."/>
            <person name="Watanabe A."/>
            <person name="Iriguchi M."/>
            <person name="Kawashima K."/>
            <person name="Kimura T."/>
            <person name="Kishida Y."/>
            <person name="Kiyokawa C."/>
            <person name="Kohara M."/>
            <person name="Matsumoto M."/>
            <person name="Matsuno A."/>
            <person name="Nakazaki N."/>
            <person name="Shimpo S."/>
            <person name="Sugimoto M."/>
            <person name="Takeuchi C."/>
            <person name="Yamada M."/>
            <person name="Tabata S."/>
        </authorList>
    </citation>
    <scope>NUCLEOTIDE SEQUENCE [LARGE SCALE GENOMIC DNA]</scope>
    <source>
        <strain evidence="3">IAM M-273 / NIES-2133 / BP-1</strain>
    </source>
</reference>
<dbReference type="InterPro" id="IPR004843">
    <property type="entry name" value="Calcineurin-like_PHP"/>
</dbReference>
<protein>
    <submittedName>
        <fullName evidence="2">Serine/threonine protein phosphatase</fullName>
    </submittedName>
</protein>
<dbReference type="Proteomes" id="UP000000440">
    <property type="component" value="Chromosome"/>
</dbReference>
<dbReference type="PROSITE" id="PS00125">
    <property type="entry name" value="SER_THR_PHOSPHATASE"/>
    <property type="match status" value="1"/>
</dbReference>
<dbReference type="PATRIC" id="fig|197221.4.peg.2544"/>
<dbReference type="EnsemblBacteria" id="BAC09973">
    <property type="protein sequence ID" value="BAC09973"/>
    <property type="gene ID" value="BAC09973"/>
</dbReference>